<dbReference type="EMBL" id="QNUK01000563">
    <property type="protein sequence ID" value="KAF5891653.1"/>
    <property type="molecule type" value="Genomic_DNA"/>
</dbReference>
<dbReference type="Pfam" id="PF00100">
    <property type="entry name" value="Zona_pellucida"/>
    <property type="match status" value="1"/>
</dbReference>
<keyword evidence="2" id="KW-1015">Disulfide bond</keyword>
<accession>A0A8J4TPS0</accession>
<dbReference type="PROSITE" id="PS51034">
    <property type="entry name" value="ZP_2"/>
    <property type="match status" value="1"/>
</dbReference>
<organism evidence="4 5">
    <name type="scientific">Clarias magur</name>
    <name type="common">Asian catfish</name>
    <name type="synonym">Macropteronotus magur</name>
    <dbReference type="NCBI Taxonomy" id="1594786"/>
    <lineage>
        <taxon>Eukaryota</taxon>
        <taxon>Metazoa</taxon>
        <taxon>Chordata</taxon>
        <taxon>Craniata</taxon>
        <taxon>Vertebrata</taxon>
        <taxon>Euteleostomi</taxon>
        <taxon>Actinopterygii</taxon>
        <taxon>Neopterygii</taxon>
        <taxon>Teleostei</taxon>
        <taxon>Ostariophysi</taxon>
        <taxon>Siluriformes</taxon>
        <taxon>Clariidae</taxon>
        <taxon>Clarias</taxon>
    </lineage>
</organism>
<dbReference type="Pfam" id="PF06119">
    <property type="entry name" value="NIDO"/>
    <property type="match status" value="1"/>
</dbReference>
<dbReference type="AlphaFoldDB" id="A0A8J4TPS0"/>
<feature type="non-terminal residue" evidence="4">
    <location>
        <position position="1"/>
    </location>
</feature>
<comment type="caution">
    <text evidence="4">The sequence shown here is derived from an EMBL/GenBank/DDBJ whole genome shotgun (WGS) entry which is preliminary data.</text>
</comment>
<dbReference type="Proteomes" id="UP000727407">
    <property type="component" value="Unassembled WGS sequence"/>
</dbReference>
<dbReference type="Gene3D" id="2.60.40.4100">
    <property type="entry name" value="Zona pellucida, ZP-C domain"/>
    <property type="match status" value="1"/>
</dbReference>
<dbReference type="SMART" id="SM00241">
    <property type="entry name" value="ZP"/>
    <property type="match status" value="1"/>
</dbReference>
<keyword evidence="1" id="KW-0732">Signal</keyword>
<proteinExistence type="predicted"/>
<evidence type="ECO:0000313" key="5">
    <source>
        <dbReference type="Proteomes" id="UP000727407"/>
    </source>
</evidence>
<gene>
    <name evidence="4" type="ORF">DAT39_018645</name>
</gene>
<evidence type="ECO:0000259" key="3">
    <source>
        <dbReference type="PROSITE" id="PS51034"/>
    </source>
</evidence>
<evidence type="ECO:0000256" key="2">
    <source>
        <dbReference type="ARBA" id="ARBA00023157"/>
    </source>
</evidence>
<keyword evidence="5" id="KW-1185">Reference proteome</keyword>
<name>A0A8J4TPS0_CLAMG</name>
<sequence length="349" mass="38673">MYTVVMTVLSVNGYVAFYIPNIDDEIPNPKLGKNVIAPLWTDLDINKGGTWTYEQATNGSLLNAATQIMDIFYPNLNFSASWVFACAWWNVPAESTLGNATFQFGLISDVNNRSFMVMWYGRVPFIASPYWLAGYDVENSDFVTIPVNNSSQLPSTGNVNIPGYWVFPVPASPTAPCENLSCTWDEVCTQINGVYGCGCSSVSIPMAVQVLGSVVNKELSTGGNYQITMVPYPNSMFQKPYNSNVTLGVNQTLYIAVQVDQFNESKIALVMDRCWATPLNQTDYNIYWDLIVNECPNPADGTVEVLQNGVATSSHFSFKMFMFTGFPNNHIYLHCKVHLCLVESGKCAL</sequence>
<protein>
    <submittedName>
        <fullName evidence="4">Pancreatic secretory granule membrane major glycoprotein GP2-like isoform X1</fullName>
    </submittedName>
</protein>
<evidence type="ECO:0000256" key="1">
    <source>
        <dbReference type="ARBA" id="ARBA00022729"/>
    </source>
</evidence>
<dbReference type="GO" id="GO:0007160">
    <property type="term" value="P:cell-matrix adhesion"/>
    <property type="evidence" value="ECO:0007669"/>
    <property type="project" value="InterPro"/>
</dbReference>
<reference evidence="4" key="1">
    <citation type="submission" date="2020-07" db="EMBL/GenBank/DDBJ databases">
        <title>Clarias magur genome sequencing, assembly and annotation.</title>
        <authorList>
            <person name="Kushwaha B."/>
            <person name="Kumar R."/>
            <person name="Das P."/>
            <person name="Joshi C.G."/>
            <person name="Kumar D."/>
            <person name="Nagpure N.S."/>
            <person name="Pandey M."/>
            <person name="Agarwal S."/>
            <person name="Srivastava S."/>
            <person name="Singh M."/>
            <person name="Sahoo L."/>
            <person name="Jayasankar P."/>
            <person name="Meher P.K."/>
            <person name="Koringa P.G."/>
            <person name="Iquebal M.A."/>
            <person name="Das S.P."/>
            <person name="Bit A."/>
            <person name="Patnaik S."/>
            <person name="Patel N."/>
            <person name="Shah T.M."/>
            <person name="Hinsu A."/>
            <person name="Jena J.K."/>
        </authorList>
    </citation>
    <scope>NUCLEOTIDE SEQUENCE</scope>
    <source>
        <strain evidence="4">CIFAMagur01</strain>
        <tissue evidence="4">Testis</tissue>
    </source>
</reference>
<dbReference type="OrthoDB" id="9987373at2759"/>
<dbReference type="PANTHER" id="PTHR14002">
    <property type="entry name" value="ENDOGLIN/TGF-BETA RECEPTOR TYPE III"/>
    <property type="match status" value="1"/>
</dbReference>
<dbReference type="InterPro" id="IPR055355">
    <property type="entry name" value="ZP-C"/>
</dbReference>
<feature type="domain" description="ZP" evidence="3">
    <location>
        <begin position="1"/>
        <end position="349"/>
    </location>
</feature>
<dbReference type="InterPro" id="IPR003886">
    <property type="entry name" value="NIDO_dom"/>
</dbReference>
<dbReference type="PANTHER" id="PTHR14002:SF50">
    <property type="entry name" value="ALPHA-TECTORIN-LIKE-RELATED"/>
    <property type="match status" value="1"/>
</dbReference>
<evidence type="ECO:0000313" key="4">
    <source>
        <dbReference type="EMBL" id="KAF5891653.1"/>
    </source>
</evidence>
<dbReference type="InterPro" id="IPR042235">
    <property type="entry name" value="ZP-C_dom"/>
</dbReference>
<dbReference type="InterPro" id="IPR001507">
    <property type="entry name" value="ZP_dom"/>
</dbReference>